<sequence>MEVKGFEEILADHPVFRDFDADILLLLAGCCMNEHFKPGEVIYGEGDGADKVYILRHGDVAIEVGAPGRGQIIVETLHAGDILGWSWIVPPYRHRSEAHATSEVRAVSIDAACLRRKCDDNPVLGYRIFQHWLPHMAQRVQVLRMQLLDLYGTRG</sequence>
<feature type="domain" description="Cyclic nucleotide-binding" evidence="1">
    <location>
        <begin position="15"/>
        <end position="135"/>
    </location>
</feature>
<dbReference type="Gene3D" id="2.60.120.10">
    <property type="entry name" value="Jelly Rolls"/>
    <property type="match status" value="1"/>
</dbReference>
<keyword evidence="3" id="KW-1185">Reference proteome</keyword>
<gene>
    <name evidence="2" type="ORF">ACFOES_07285</name>
</gene>
<reference evidence="3" key="1">
    <citation type="journal article" date="2019" name="Int. J. Syst. Evol. Microbiol.">
        <title>The Global Catalogue of Microorganisms (GCM) 10K type strain sequencing project: providing services to taxonomists for standard genome sequencing and annotation.</title>
        <authorList>
            <consortium name="The Broad Institute Genomics Platform"/>
            <consortium name="The Broad Institute Genome Sequencing Center for Infectious Disease"/>
            <person name="Wu L."/>
            <person name="Ma J."/>
        </authorList>
    </citation>
    <scope>NUCLEOTIDE SEQUENCE [LARGE SCALE GENOMIC DNA]</scope>
    <source>
        <strain evidence="3">KCTC 62192</strain>
    </source>
</reference>
<dbReference type="InterPro" id="IPR000595">
    <property type="entry name" value="cNMP-bd_dom"/>
</dbReference>
<dbReference type="PANTHER" id="PTHR24567:SF74">
    <property type="entry name" value="HTH-TYPE TRANSCRIPTIONAL REGULATOR ARCR"/>
    <property type="match status" value="1"/>
</dbReference>
<dbReference type="SMART" id="SM00100">
    <property type="entry name" value="cNMP"/>
    <property type="match status" value="1"/>
</dbReference>
<dbReference type="CDD" id="cd00038">
    <property type="entry name" value="CAP_ED"/>
    <property type="match status" value="1"/>
</dbReference>
<name>A0ABV7AF82_9RHOB</name>
<protein>
    <submittedName>
        <fullName evidence="2">Cyclic nucleotide-binding domain-containing protein</fullName>
    </submittedName>
</protein>
<dbReference type="InterPro" id="IPR050397">
    <property type="entry name" value="Env_Response_Regulators"/>
</dbReference>
<dbReference type="EMBL" id="JBHRSK010000004">
    <property type="protein sequence ID" value="MFC2967892.1"/>
    <property type="molecule type" value="Genomic_DNA"/>
</dbReference>
<comment type="caution">
    <text evidence="2">The sequence shown here is derived from an EMBL/GenBank/DDBJ whole genome shotgun (WGS) entry which is preliminary data.</text>
</comment>
<evidence type="ECO:0000313" key="3">
    <source>
        <dbReference type="Proteomes" id="UP001595443"/>
    </source>
</evidence>
<organism evidence="2 3">
    <name type="scientific">Acidimangrovimonas pyrenivorans</name>
    <dbReference type="NCBI Taxonomy" id="2030798"/>
    <lineage>
        <taxon>Bacteria</taxon>
        <taxon>Pseudomonadati</taxon>
        <taxon>Pseudomonadota</taxon>
        <taxon>Alphaproteobacteria</taxon>
        <taxon>Rhodobacterales</taxon>
        <taxon>Paracoccaceae</taxon>
        <taxon>Acidimangrovimonas</taxon>
    </lineage>
</organism>
<dbReference type="InterPro" id="IPR018490">
    <property type="entry name" value="cNMP-bd_dom_sf"/>
</dbReference>
<evidence type="ECO:0000313" key="2">
    <source>
        <dbReference type="EMBL" id="MFC2967892.1"/>
    </source>
</evidence>
<dbReference type="PANTHER" id="PTHR24567">
    <property type="entry name" value="CRP FAMILY TRANSCRIPTIONAL REGULATORY PROTEIN"/>
    <property type="match status" value="1"/>
</dbReference>
<dbReference type="Pfam" id="PF00027">
    <property type="entry name" value="cNMP_binding"/>
    <property type="match status" value="1"/>
</dbReference>
<dbReference type="SUPFAM" id="SSF51206">
    <property type="entry name" value="cAMP-binding domain-like"/>
    <property type="match status" value="1"/>
</dbReference>
<dbReference type="PROSITE" id="PS50042">
    <property type="entry name" value="CNMP_BINDING_3"/>
    <property type="match status" value="1"/>
</dbReference>
<evidence type="ECO:0000259" key="1">
    <source>
        <dbReference type="PROSITE" id="PS50042"/>
    </source>
</evidence>
<proteinExistence type="predicted"/>
<dbReference type="RefSeq" id="WP_377832539.1">
    <property type="nucleotide sequence ID" value="NZ_JBHRSK010000004.1"/>
</dbReference>
<dbReference type="Proteomes" id="UP001595443">
    <property type="component" value="Unassembled WGS sequence"/>
</dbReference>
<dbReference type="InterPro" id="IPR014710">
    <property type="entry name" value="RmlC-like_jellyroll"/>
</dbReference>
<accession>A0ABV7AF82</accession>